<dbReference type="EnsemblProtists" id="PYU1_T004474">
    <property type="protein sequence ID" value="PYU1_T004474"/>
    <property type="gene ID" value="PYU1_G004464"/>
</dbReference>
<feature type="compositionally biased region" description="Low complexity" evidence="1">
    <location>
        <begin position="182"/>
        <end position="195"/>
    </location>
</feature>
<reference evidence="3" key="3">
    <citation type="submission" date="2015-02" db="UniProtKB">
        <authorList>
            <consortium name="EnsemblProtists"/>
        </authorList>
    </citation>
    <scope>IDENTIFICATION</scope>
    <source>
        <strain evidence="3">DAOM BR144</strain>
    </source>
</reference>
<dbReference type="eggNOG" id="ENOG502T3YP">
    <property type="taxonomic scope" value="Eukaryota"/>
</dbReference>
<accession>K3WHN2</accession>
<feature type="transmembrane region" description="Helical" evidence="2">
    <location>
        <begin position="54"/>
        <end position="72"/>
    </location>
</feature>
<evidence type="ECO:0000256" key="2">
    <source>
        <dbReference type="SAM" id="Phobius"/>
    </source>
</evidence>
<keyword evidence="2" id="KW-0812">Transmembrane</keyword>
<sequence>MALAAADVDGSARNASTSRQGAASPQQQRGRVVTTSVMLLSLIYFLVFKWLFNIIFSTIPLMFWAIALAQVVPLDGGVTADLDVANGNVAKYFVAVAIGFLAHQIGVTAASCNVFISEKMTDFLFEEATRADNGDNSYAPLLHWNSGRGEIPTNAYQYHSALNSHSTFDARPYEERRPPMTSAQSMSAAHQSSFSNGNVHYQQTRRRSTGVSISG</sequence>
<evidence type="ECO:0000256" key="1">
    <source>
        <dbReference type="SAM" id="MobiDB-lite"/>
    </source>
</evidence>
<proteinExistence type="predicted"/>
<feature type="transmembrane region" description="Helical" evidence="2">
    <location>
        <begin position="30"/>
        <end position="47"/>
    </location>
</feature>
<feature type="transmembrane region" description="Helical" evidence="2">
    <location>
        <begin position="92"/>
        <end position="116"/>
    </location>
</feature>
<feature type="region of interest" description="Disordered" evidence="1">
    <location>
        <begin position="1"/>
        <end position="27"/>
    </location>
</feature>
<keyword evidence="4" id="KW-1185">Reference proteome</keyword>
<dbReference type="EMBL" id="GL376631">
    <property type="status" value="NOT_ANNOTATED_CDS"/>
    <property type="molecule type" value="Genomic_DNA"/>
</dbReference>
<dbReference type="Proteomes" id="UP000019132">
    <property type="component" value="Unassembled WGS sequence"/>
</dbReference>
<dbReference type="InParanoid" id="K3WHN2"/>
<protein>
    <submittedName>
        <fullName evidence="3">Uncharacterized protein</fullName>
    </submittedName>
</protein>
<feature type="region of interest" description="Disordered" evidence="1">
    <location>
        <begin position="171"/>
        <end position="215"/>
    </location>
</feature>
<reference evidence="4" key="1">
    <citation type="journal article" date="2010" name="Genome Biol.">
        <title>Genome sequence of the necrotrophic plant pathogen Pythium ultimum reveals original pathogenicity mechanisms and effector repertoire.</title>
        <authorList>
            <person name="Levesque C.A."/>
            <person name="Brouwer H."/>
            <person name="Cano L."/>
            <person name="Hamilton J.P."/>
            <person name="Holt C."/>
            <person name="Huitema E."/>
            <person name="Raffaele S."/>
            <person name="Robideau G.P."/>
            <person name="Thines M."/>
            <person name="Win J."/>
            <person name="Zerillo M.M."/>
            <person name="Beakes G.W."/>
            <person name="Boore J.L."/>
            <person name="Busam D."/>
            <person name="Dumas B."/>
            <person name="Ferriera S."/>
            <person name="Fuerstenberg S.I."/>
            <person name="Gachon C.M."/>
            <person name="Gaulin E."/>
            <person name="Govers F."/>
            <person name="Grenville-Briggs L."/>
            <person name="Horner N."/>
            <person name="Hostetler J."/>
            <person name="Jiang R.H."/>
            <person name="Johnson J."/>
            <person name="Krajaejun T."/>
            <person name="Lin H."/>
            <person name="Meijer H.J."/>
            <person name="Moore B."/>
            <person name="Morris P."/>
            <person name="Phuntmart V."/>
            <person name="Puiu D."/>
            <person name="Shetty J."/>
            <person name="Stajich J.E."/>
            <person name="Tripathy S."/>
            <person name="Wawra S."/>
            <person name="van West P."/>
            <person name="Whitty B.R."/>
            <person name="Coutinho P.M."/>
            <person name="Henrissat B."/>
            <person name="Martin F."/>
            <person name="Thomas P.D."/>
            <person name="Tyler B.M."/>
            <person name="De Vries R.P."/>
            <person name="Kamoun S."/>
            <person name="Yandell M."/>
            <person name="Tisserat N."/>
            <person name="Buell C.R."/>
        </authorList>
    </citation>
    <scope>NUCLEOTIDE SEQUENCE</scope>
    <source>
        <strain evidence="4">DAOM:BR144</strain>
    </source>
</reference>
<name>K3WHN2_GLOUD</name>
<dbReference type="HOGENOM" id="CLU_1285578_0_0_1"/>
<organism evidence="3 4">
    <name type="scientific">Globisporangium ultimum (strain ATCC 200006 / CBS 805.95 / DAOM BR144)</name>
    <name type="common">Pythium ultimum</name>
    <dbReference type="NCBI Taxonomy" id="431595"/>
    <lineage>
        <taxon>Eukaryota</taxon>
        <taxon>Sar</taxon>
        <taxon>Stramenopiles</taxon>
        <taxon>Oomycota</taxon>
        <taxon>Peronosporomycetes</taxon>
        <taxon>Pythiales</taxon>
        <taxon>Pythiaceae</taxon>
        <taxon>Globisporangium</taxon>
    </lineage>
</organism>
<evidence type="ECO:0000313" key="4">
    <source>
        <dbReference type="Proteomes" id="UP000019132"/>
    </source>
</evidence>
<feature type="compositionally biased region" description="Polar residues" evidence="1">
    <location>
        <begin position="13"/>
        <end position="27"/>
    </location>
</feature>
<keyword evidence="2" id="KW-1133">Transmembrane helix</keyword>
<dbReference type="AlphaFoldDB" id="K3WHN2"/>
<evidence type="ECO:0000313" key="3">
    <source>
        <dbReference type="EnsemblProtists" id="PYU1_T004474"/>
    </source>
</evidence>
<dbReference type="VEuPathDB" id="FungiDB:PYU1_G004464"/>
<keyword evidence="2" id="KW-0472">Membrane</keyword>
<reference evidence="4" key="2">
    <citation type="submission" date="2010-04" db="EMBL/GenBank/DDBJ databases">
        <authorList>
            <person name="Buell R."/>
            <person name="Hamilton J."/>
            <person name="Hostetler J."/>
        </authorList>
    </citation>
    <scope>NUCLEOTIDE SEQUENCE [LARGE SCALE GENOMIC DNA]</scope>
    <source>
        <strain evidence="4">DAOM:BR144</strain>
    </source>
</reference>